<dbReference type="EMBL" id="KV014886">
    <property type="protein sequence ID" value="KZV21457.1"/>
    <property type="molecule type" value="Genomic_DNA"/>
</dbReference>
<evidence type="ECO:0000256" key="1">
    <source>
        <dbReference type="ARBA" id="ARBA00022860"/>
    </source>
</evidence>
<evidence type="ECO:0000256" key="3">
    <source>
        <dbReference type="SAM" id="MobiDB-lite"/>
    </source>
</evidence>
<dbReference type="OrthoDB" id="671489at2759"/>
<name>A0A2Z7AQ44_9LAMI</name>
<dbReference type="Pfam" id="PF00612">
    <property type="entry name" value="IQ"/>
    <property type="match status" value="2"/>
</dbReference>
<feature type="region of interest" description="Disordered" evidence="3">
    <location>
        <begin position="374"/>
        <end position="402"/>
    </location>
</feature>
<dbReference type="Proteomes" id="UP000250235">
    <property type="component" value="Unassembled WGS sequence"/>
</dbReference>
<dbReference type="PANTHER" id="PTHR32295:SF126">
    <property type="entry name" value="PROTEIN IQ-DOMAIN 8"/>
    <property type="match status" value="1"/>
</dbReference>
<dbReference type="AlphaFoldDB" id="A0A2Z7AQ44"/>
<reference evidence="4 5" key="1">
    <citation type="journal article" date="2015" name="Proc. Natl. Acad. Sci. U.S.A.">
        <title>The resurrection genome of Boea hygrometrica: A blueprint for survival of dehydration.</title>
        <authorList>
            <person name="Xiao L."/>
            <person name="Yang G."/>
            <person name="Zhang L."/>
            <person name="Yang X."/>
            <person name="Zhao S."/>
            <person name="Ji Z."/>
            <person name="Zhou Q."/>
            <person name="Hu M."/>
            <person name="Wang Y."/>
            <person name="Chen M."/>
            <person name="Xu Y."/>
            <person name="Jin H."/>
            <person name="Xiao X."/>
            <person name="Hu G."/>
            <person name="Bao F."/>
            <person name="Hu Y."/>
            <person name="Wan P."/>
            <person name="Li L."/>
            <person name="Deng X."/>
            <person name="Kuang T."/>
            <person name="Xiang C."/>
            <person name="Zhu J.K."/>
            <person name="Oliver M.J."/>
            <person name="He Y."/>
        </authorList>
    </citation>
    <scope>NUCLEOTIDE SEQUENCE [LARGE SCALE GENOMIC DNA]</scope>
    <source>
        <strain evidence="5">cv. XS01</strain>
    </source>
</reference>
<dbReference type="PANTHER" id="PTHR32295">
    <property type="entry name" value="IQ-DOMAIN 5-RELATED"/>
    <property type="match status" value="1"/>
</dbReference>
<feature type="compositionally biased region" description="Low complexity" evidence="3">
    <location>
        <begin position="325"/>
        <end position="346"/>
    </location>
</feature>
<evidence type="ECO:0000256" key="2">
    <source>
        <dbReference type="ARBA" id="ARBA00024341"/>
    </source>
</evidence>
<sequence length="424" mass="47179">MGASGKWIRALIGLKKPSVNDPEKESGKGRKWRLWGNGSVGFVDAKKGRKGCDGARETEGSESSSLVIDGEMAAAVDALAKASPKDFMVVRREWAALRIQTIFRAFLARRALRALRALVRLQAIVRGRLVRKQAALTLRCMQSLVRAQARVRAHCTQSSAQDRLKTDPIQQAESGWCDSRGTADEVKSKLQMKQEGALKRERAISYALSQRQSRNNMSHSRPNKPGTPSKVDRNGSGGQNWFDRWGTTKPWDARSMEEFYTDSSDMTPTSRRNEGYSVSSLSNSSDYDSMRIRRSNMTPRITQKVPRSCQIMRSHSDPCSEFSYDDSTTSNSSTTTCGTPGSSDTTVDQNGTKPNYMNMTKSIKAKLRPCSYMSPSRSVQRHSVEGAPLRRKPTPLSKGTGRRSADIDLYSVDMCKDLYPPILI</sequence>
<comment type="similarity">
    <text evidence="2">Belongs to the IQD family.</text>
</comment>
<evidence type="ECO:0000313" key="4">
    <source>
        <dbReference type="EMBL" id="KZV21457.1"/>
    </source>
</evidence>
<feature type="compositionally biased region" description="Polar residues" evidence="3">
    <location>
        <begin position="261"/>
        <end position="270"/>
    </location>
</feature>
<dbReference type="PROSITE" id="PS50096">
    <property type="entry name" value="IQ"/>
    <property type="match status" value="2"/>
</dbReference>
<feature type="region of interest" description="Disordered" evidence="3">
    <location>
        <begin position="314"/>
        <end position="355"/>
    </location>
</feature>
<gene>
    <name evidence="4" type="ORF">F511_15608</name>
</gene>
<keyword evidence="1" id="KW-0112">Calmodulin-binding</keyword>
<organism evidence="4 5">
    <name type="scientific">Dorcoceras hygrometricum</name>
    <dbReference type="NCBI Taxonomy" id="472368"/>
    <lineage>
        <taxon>Eukaryota</taxon>
        <taxon>Viridiplantae</taxon>
        <taxon>Streptophyta</taxon>
        <taxon>Embryophyta</taxon>
        <taxon>Tracheophyta</taxon>
        <taxon>Spermatophyta</taxon>
        <taxon>Magnoliopsida</taxon>
        <taxon>eudicotyledons</taxon>
        <taxon>Gunneridae</taxon>
        <taxon>Pentapetalae</taxon>
        <taxon>asterids</taxon>
        <taxon>lamiids</taxon>
        <taxon>Lamiales</taxon>
        <taxon>Gesneriaceae</taxon>
        <taxon>Didymocarpoideae</taxon>
        <taxon>Trichosporeae</taxon>
        <taxon>Loxocarpinae</taxon>
        <taxon>Dorcoceras</taxon>
    </lineage>
</organism>
<feature type="compositionally biased region" description="Low complexity" evidence="3">
    <location>
        <begin position="276"/>
        <end position="287"/>
    </location>
</feature>
<evidence type="ECO:0000313" key="5">
    <source>
        <dbReference type="Proteomes" id="UP000250235"/>
    </source>
</evidence>
<dbReference type="InterPro" id="IPR000048">
    <property type="entry name" value="IQ_motif_EF-hand-BS"/>
</dbReference>
<keyword evidence="5" id="KW-1185">Reference proteome</keyword>
<dbReference type="GO" id="GO:0005516">
    <property type="term" value="F:calmodulin binding"/>
    <property type="evidence" value="ECO:0007669"/>
    <property type="project" value="UniProtKB-KW"/>
</dbReference>
<accession>A0A2Z7AQ44</accession>
<feature type="region of interest" description="Disordered" evidence="3">
    <location>
        <begin position="261"/>
        <end position="287"/>
    </location>
</feature>
<feature type="region of interest" description="Disordered" evidence="3">
    <location>
        <begin position="209"/>
        <end position="247"/>
    </location>
</feature>
<protein>
    <submittedName>
        <fullName evidence="4">Protein IQ-DOMAIN 1-like</fullName>
    </submittedName>
</protein>
<proteinExistence type="inferred from homology"/>
<feature type="compositionally biased region" description="Polar residues" evidence="3">
    <location>
        <begin position="209"/>
        <end position="220"/>
    </location>
</feature>